<reference evidence="2" key="1">
    <citation type="submission" date="2021-04" db="EMBL/GenBank/DDBJ databases">
        <title>Genome based classification of Actinospica acidithermotolerans sp. nov., an actinobacterium isolated from an Indonesian hot spring.</title>
        <authorList>
            <person name="Kusuma A.B."/>
            <person name="Putra K.E."/>
            <person name="Nafisah S."/>
            <person name="Loh J."/>
            <person name="Nouioui I."/>
            <person name="Goodfellow M."/>
        </authorList>
    </citation>
    <scope>NUCLEOTIDE SEQUENCE</scope>
    <source>
        <strain evidence="2">CSCA 57</strain>
    </source>
</reference>
<keyword evidence="3" id="KW-1185">Reference proteome</keyword>
<dbReference type="EMBL" id="JAGSOG010000003">
    <property type="protein sequence ID" value="MBR7831841.1"/>
    <property type="molecule type" value="Genomic_DNA"/>
</dbReference>
<dbReference type="Gene3D" id="1.25.10.10">
    <property type="entry name" value="Leucine-rich Repeat Variant"/>
    <property type="match status" value="1"/>
</dbReference>
<evidence type="ECO:0000313" key="3">
    <source>
        <dbReference type="Proteomes" id="UP000675781"/>
    </source>
</evidence>
<dbReference type="InterPro" id="IPR016024">
    <property type="entry name" value="ARM-type_fold"/>
</dbReference>
<proteinExistence type="predicted"/>
<dbReference type="RefSeq" id="WP_212526375.1">
    <property type="nucleotide sequence ID" value="NZ_JAGSOG010000003.1"/>
</dbReference>
<comment type="caution">
    <text evidence="2">The sequence shown here is derived from an EMBL/GenBank/DDBJ whole genome shotgun (WGS) entry which is preliminary data.</text>
</comment>
<organism evidence="2 3">
    <name type="scientific">Actinospica durhamensis</name>
    <dbReference type="NCBI Taxonomy" id="1508375"/>
    <lineage>
        <taxon>Bacteria</taxon>
        <taxon>Bacillati</taxon>
        <taxon>Actinomycetota</taxon>
        <taxon>Actinomycetes</taxon>
        <taxon>Catenulisporales</taxon>
        <taxon>Actinospicaceae</taxon>
        <taxon>Actinospica</taxon>
    </lineage>
</organism>
<evidence type="ECO:0000256" key="1">
    <source>
        <dbReference type="SAM" id="MobiDB-lite"/>
    </source>
</evidence>
<evidence type="ECO:0008006" key="4">
    <source>
        <dbReference type="Google" id="ProtNLM"/>
    </source>
</evidence>
<dbReference type="AlphaFoldDB" id="A0A941EI80"/>
<feature type="region of interest" description="Disordered" evidence="1">
    <location>
        <begin position="431"/>
        <end position="496"/>
    </location>
</feature>
<dbReference type="InterPro" id="IPR011989">
    <property type="entry name" value="ARM-like"/>
</dbReference>
<sequence>MLGVAGNSAAPSSVLLRLLGEEGRPAWRTLCRERALPEDVIEAVLTHPARAVRVGIARNPYVEPEQRARLVEDANPWVRAALATGPSHMSRPKPLPDATIVRLLTARYPDGNPATIAAREIREELSGSGQVPQSFRRAALTHPDPLVRAFGVSMWLFLTPEQRAPLLIDPAPEVQEPLRWHLRLLDPETAAEQLPDQDCHYRYMILANYAVSPAVAERCFAEQRNLWALAGNPHTPYEFVQRLAREADPAIRARVAARSDLDPDLYARLAEDPEPVVRTRILVHELPRTETQCRIIDSFIGRSADDIGMIREWSFNPAPPEWFASCALSGHPLLRRIAASFAQLPTGLAERLAQDPDDDVRHLLAYNHPLAPPHLLLEAFIAGRRSRRHLLGDPRLPRTGLAYLLDHQDPEVRALATADTTLPQPPVAQLADSESARPLPRAHCSRPSCSRSFSTTPNTPRRPRATRAFPRSACTSCSTRPGSRVHRVVGRPGTRNPRCPKLHGCAG</sequence>
<feature type="compositionally biased region" description="Low complexity" evidence="1">
    <location>
        <begin position="450"/>
        <end position="459"/>
    </location>
</feature>
<name>A0A941EI80_9ACTN</name>
<gene>
    <name evidence="2" type="ORF">KDL01_01130</name>
</gene>
<protein>
    <recommendedName>
        <fullName evidence="4">Leucine rich repeat variant</fullName>
    </recommendedName>
</protein>
<dbReference type="SUPFAM" id="SSF48371">
    <property type="entry name" value="ARM repeat"/>
    <property type="match status" value="1"/>
</dbReference>
<dbReference type="Proteomes" id="UP000675781">
    <property type="component" value="Unassembled WGS sequence"/>
</dbReference>
<evidence type="ECO:0000313" key="2">
    <source>
        <dbReference type="EMBL" id="MBR7831841.1"/>
    </source>
</evidence>
<accession>A0A941EI80</accession>